<dbReference type="PROSITE" id="PS50231">
    <property type="entry name" value="RICIN_B_LECTIN"/>
    <property type="match status" value="1"/>
</dbReference>
<protein>
    <recommendedName>
        <fullName evidence="2">Ricin B lectin domain-containing protein</fullName>
    </recommendedName>
</protein>
<dbReference type="SUPFAM" id="SSF50370">
    <property type="entry name" value="Ricin B-like lectins"/>
    <property type="match status" value="1"/>
</dbReference>
<dbReference type="SUPFAM" id="SSF55486">
    <property type="entry name" value="Metalloproteases ('zincins'), catalytic domain"/>
    <property type="match status" value="1"/>
</dbReference>
<evidence type="ECO:0000256" key="1">
    <source>
        <dbReference type="SAM" id="SignalP"/>
    </source>
</evidence>
<organism evidence="3 4">
    <name type="scientific">Kibdelosporangium banguiense</name>
    <dbReference type="NCBI Taxonomy" id="1365924"/>
    <lineage>
        <taxon>Bacteria</taxon>
        <taxon>Bacillati</taxon>
        <taxon>Actinomycetota</taxon>
        <taxon>Actinomycetes</taxon>
        <taxon>Pseudonocardiales</taxon>
        <taxon>Pseudonocardiaceae</taxon>
        <taxon>Kibdelosporangium</taxon>
    </lineage>
</organism>
<dbReference type="Proteomes" id="UP001519332">
    <property type="component" value="Unassembled WGS sequence"/>
</dbReference>
<proteinExistence type="predicted"/>
<feature type="signal peptide" evidence="1">
    <location>
        <begin position="1"/>
        <end position="37"/>
    </location>
</feature>
<dbReference type="Pfam" id="PF14200">
    <property type="entry name" value="RicinB_lectin_2"/>
    <property type="match status" value="2"/>
</dbReference>
<dbReference type="InterPro" id="IPR035992">
    <property type="entry name" value="Ricin_B-like_lectins"/>
</dbReference>
<gene>
    <name evidence="3" type="ORF">JOF56_007710</name>
</gene>
<sequence length="387" mass="41176">MRPVHRPPRGFARLVTLIVLGLVASVIAVLPSGTAWAANAFTSTVVNQANNNCTTVPNGAPTSGLQLVQSTCSAAAGQSFAFTPVSGSSDTYTVGTLTSGSCVDIYGASSADNAAVIQYGCHSGTNQQFRLQPVNVPGATNTFNLASVGSGKCLAPLGDNSAGNTALVQLSCTNALSRVWRIPSYSNAPGQDPPARTVRVFLLRPSDVPFDQRYPDGIANVMREAQRYYQQELGKTFKLNGPVVQVVAGEHTKSWYENTPNGPDRYWWSVFNMQQELLRRFSLGAPDSRWLNVGEVIAEGPGAGGGGGNGWVILCQHDADGAAGINGPMNRWYGGMVHELGHAFGLPDSSYTDGTPMSASFYNYPNTHFNQSQKNNILNGPYSSFLS</sequence>
<accession>A0ABS4TSE1</accession>
<comment type="caution">
    <text evidence="3">The sequence shown here is derived from an EMBL/GenBank/DDBJ whole genome shotgun (WGS) entry which is preliminary data.</text>
</comment>
<dbReference type="CDD" id="cd00161">
    <property type="entry name" value="beta-trefoil_Ricin-like"/>
    <property type="match status" value="1"/>
</dbReference>
<dbReference type="Gene3D" id="2.80.10.50">
    <property type="match status" value="1"/>
</dbReference>
<dbReference type="SMART" id="SM00458">
    <property type="entry name" value="RICIN"/>
    <property type="match status" value="1"/>
</dbReference>
<keyword evidence="4" id="KW-1185">Reference proteome</keyword>
<dbReference type="InterPro" id="IPR000772">
    <property type="entry name" value="Ricin_B_lectin"/>
</dbReference>
<evidence type="ECO:0000313" key="4">
    <source>
        <dbReference type="Proteomes" id="UP001519332"/>
    </source>
</evidence>
<reference evidence="3 4" key="1">
    <citation type="submission" date="2021-03" db="EMBL/GenBank/DDBJ databases">
        <title>Sequencing the genomes of 1000 actinobacteria strains.</title>
        <authorList>
            <person name="Klenk H.-P."/>
        </authorList>
    </citation>
    <scope>NUCLEOTIDE SEQUENCE [LARGE SCALE GENOMIC DNA]</scope>
    <source>
        <strain evidence="3 4">DSM 46670</strain>
    </source>
</reference>
<evidence type="ECO:0000259" key="2">
    <source>
        <dbReference type="SMART" id="SM00458"/>
    </source>
</evidence>
<feature type="domain" description="Ricin B lectin" evidence="2">
    <location>
        <begin position="39"/>
        <end position="183"/>
    </location>
</feature>
<feature type="chain" id="PRO_5046621702" description="Ricin B lectin domain-containing protein" evidence="1">
    <location>
        <begin position="38"/>
        <end position="387"/>
    </location>
</feature>
<name>A0ABS4TSE1_9PSEU</name>
<evidence type="ECO:0000313" key="3">
    <source>
        <dbReference type="EMBL" id="MBP2327325.1"/>
    </source>
</evidence>
<dbReference type="EMBL" id="JAGINW010000001">
    <property type="protein sequence ID" value="MBP2327325.1"/>
    <property type="molecule type" value="Genomic_DNA"/>
</dbReference>
<dbReference type="RefSeq" id="WP_209644292.1">
    <property type="nucleotide sequence ID" value="NZ_JAGINW010000001.1"/>
</dbReference>
<keyword evidence="1" id="KW-0732">Signal</keyword>